<feature type="transmembrane region" description="Helical" evidence="1">
    <location>
        <begin position="206"/>
        <end position="225"/>
    </location>
</feature>
<evidence type="ECO:0000256" key="1">
    <source>
        <dbReference type="SAM" id="Phobius"/>
    </source>
</evidence>
<keyword evidence="1" id="KW-0812">Transmembrane</keyword>
<keyword evidence="1" id="KW-0472">Membrane</keyword>
<dbReference type="STRING" id="1514971.AUR64_02255"/>
<dbReference type="OrthoDB" id="301326at2157"/>
<evidence type="ECO:0000313" key="3">
    <source>
        <dbReference type="Proteomes" id="UP000054387"/>
    </source>
</evidence>
<feature type="transmembrane region" description="Helical" evidence="1">
    <location>
        <begin position="117"/>
        <end position="144"/>
    </location>
</feature>
<dbReference type="EMBL" id="LOPU01000040">
    <property type="protein sequence ID" value="KTG07685.1"/>
    <property type="molecule type" value="Genomic_DNA"/>
</dbReference>
<keyword evidence="3" id="KW-1185">Reference proteome</keyword>
<proteinExistence type="predicted"/>
<dbReference type="RefSeq" id="WP_058583516.1">
    <property type="nucleotide sequence ID" value="NZ_LOPU01000040.1"/>
</dbReference>
<dbReference type="AlphaFoldDB" id="A0A0W1R2Y7"/>
<reference evidence="2 3" key="1">
    <citation type="submission" date="2015-12" db="EMBL/GenBank/DDBJ databases">
        <title>Haloprofundus marisrubri gen. nov., sp. nov., an extremely halophilic archaeon isolated from the Discovery deep brine-seawater interface in the Red Sea.</title>
        <authorList>
            <person name="Zhang G."/>
            <person name="Stingl U."/>
            <person name="Rashid M."/>
        </authorList>
    </citation>
    <scope>NUCLEOTIDE SEQUENCE [LARGE SCALE GENOMIC DNA]</scope>
    <source>
        <strain evidence="2 3">SB9</strain>
    </source>
</reference>
<organism evidence="2 3">
    <name type="scientific">Haloprofundus marisrubri</name>
    <dbReference type="NCBI Taxonomy" id="1514971"/>
    <lineage>
        <taxon>Archaea</taxon>
        <taxon>Methanobacteriati</taxon>
        <taxon>Methanobacteriota</taxon>
        <taxon>Stenosarchaea group</taxon>
        <taxon>Halobacteria</taxon>
        <taxon>Halobacteriales</taxon>
        <taxon>Haloferacaceae</taxon>
        <taxon>Haloprofundus</taxon>
    </lineage>
</organism>
<dbReference type="Proteomes" id="UP000054387">
    <property type="component" value="Unassembled WGS sequence"/>
</dbReference>
<sequence length="350" mass="39123">MPDDNPPPNYKMFESFQKALGRESSHCEVCGKVVDGHDIGDFNVLLLENNVFTAENHVVLCRDCEGRDDWKESVRRKRAAEQPQPPTSIRGKIRHFPETIRDYVTDPTARFLFGRRLGVFGILVGGTLLLIPVIAAVVGALFVSPDAGMQWFDQSIVALTAISSVPIRTLAWSCTGLLGVVYFTHIAERERNDPTGWAGEWNPPKWYALAVYTVIGLYGAVTLILVASGDTPVGRRFGARIFWFLGSLGIAYQIKDALRLDLVRMVWEPHRELWEFPARYGFILALTSFLVGPPASLPSFTTPLLAALTPTVSTAYIIARVPHDRVFRDKCIAAQDRLLEILRIRNNDDN</sequence>
<gene>
    <name evidence="2" type="ORF">AUR64_02255</name>
</gene>
<protein>
    <submittedName>
        <fullName evidence="2">Uncharacterized protein</fullName>
    </submittedName>
</protein>
<feature type="transmembrane region" description="Helical" evidence="1">
    <location>
        <begin position="237"/>
        <end position="255"/>
    </location>
</feature>
<accession>A0A0W1R2Y7</accession>
<feature type="transmembrane region" description="Helical" evidence="1">
    <location>
        <begin position="156"/>
        <end position="185"/>
    </location>
</feature>
<name>A0A0W1R2Y7_9EURY</name>
<comment type="caution">
    <text evidence="2">The sequence shown here is derived from an EMBL/GenBank/DDBJ whole genome shotgun (WGS) entry which is preliminary data.</text>
</comment>
<evidence type="ECO:0000313" key="2">
    <source>
        <dbReference type="EMBL" id="KTG07685.1"/>
    </source>
</evidence>
<feature type="transmembrane region" description="Helical" evidence="1">
    <location>
        <begin position="300"/>
        <end position="319"/>
    </location>
</feature>
<keyword evidence="1" id="KW-1133">Transmembrane helix</keyword>